<dbReference type="Pfam" id="PF09368">
    <property type="entry name" value="Sas10"/>
    <property type="match status" value="1"/>
</dbReference>
<dbReference type="InterPro" id="IPR018972">
    <property type="entry name" value="Sas10_C_dom"/>
</dbReference>
<accession>A0A915CXD4</accession>
<dbReference type="WBParaSite" id="jg13318">
    <property type="protein sequence ID" value="jg13318"/>
    <property type="gene ID" value="jg13318"/>
</dbReference>
<dbReference type="AlphaFoldDB" id="A0A915CXD4"/>
<evidence type="ECO:0000313" key="7">
    <source>
        <dbReference type="WBParaSite" id="jg13318"/>
    </source>
</evidence>
<dbReference type="PANTHER" id="PTHR13237">
    <property type="entry name" value="SOMETHING ABOUT SILENCING PROTEIN 10-RELATED"/>
    <property type="match status" value="1"/>
</dbReference>
<evidence type="ECO:0000256" key="3">
    <source>
        <dbReference type="ARBA" id="ARBA00023242"/>
    </source>
</evidence>
<evidence type="ECO:0000259" key="5">
    <source>
        <dbReference type="Pfam" id="PF09368"/>
    </source>
</evidence>
<evidence type="ECO:0000256" key="1">
    <source>
        <dbReference type="ARBA" id="ARBA00004123"/>
    </source>
</evidence>
<evidence type="ECO:0000313" key="6">
    <source>
        <dbReference type="Proteomes" id="UP000887574"/>
    </source>
</evidence>
<keyword evidence="4" id="KW-0812">Transmembrane</keyword>
<feature type="domain" description="Sas10 C-terminal" evidence="5">
    <location>
        <begin position="203"/>
        <end position="259"/>
    </location>
</feature>
<feature type="transmembrane region" description="Helical" evidence="4">
    <location>
        <begin position="267"/>
        <end position="293"/>
    </location>
</feature>
<reference evidence="7" key="1">
    <citation type="submission" date="2022-11" db="UniProtKB">
        <authorList>
            <consortium name="WormBaseParasite"/>
        </authorList>
    </citation>
    <scope>IDENTIFICATION</scope>
</reference>
<organism evidence="6 7">
    <name type="scientific">Ditylenchus dipsaci</name>
    <dbReference type="NCBI Taxonomy" id="166011"/>
    <lineage>
        <taxon>Eukaryota</taxon>
        <taxon>Metazoa</taxon>
        <taxon>Ecdysozoa</taxon>
        <taxon>Nematoda</taxon>
        <taxon>Chromadorea</taxon>
        <taxon>Rhabditida</taxon>
        <taxon>Tylenchina</taxon>
        <taxon>Tylenchomorpha</taxon>
        <taxon>Sphaerularioidea</taxon>
        <taxon>Anguinidae</taxon>
        <taxon>Anguininae</taxon>
        <taxon>Ditylenchus</taxon>
    </lineage>
</organism>
<comment type="similarity">
    <text evidence="2">Belongs to the SAS10 family.</text>
</comment>
<dbReference type="Proteomes" id="UP000887574">
    <property type="component" value="Unplaced"/>
</dbReference>
<keyword evidence="4" id="KW-0472">Membrane</keyword>
<evidence type="ECO:0000256" key="4">
    <source>
        <dbReference type="SAM" id="Phobius"/>
    </source>
</evidence>
<dbReference type="GO" id="GO:0000462">
    <property type="term" value="P:maturation of SSU-rRNA from tricistronic rRNA transcript (SSU-rRNA, 5.8S rRNA, LSU-rRNA)"/>
    <property type="evidence" value="ECO:0007669"/>
    <property type="project" value="TreeGrafter"/>
</dbReference>
<keyword evidence="4" id="KW-1133">Transmembrane helix</keyword>
<name>A0A915CXD4_9BILA</name>
<keyword evidence="6" id="KW-1185">Reference proteome</keyword>
<proteinExistence type="inferred from homology"/>
<dbReference type="GO" id="GO:0032040">
    <property type="term" value="C:small-subunit processome"/>
    <property type="evidence" value="ECO:0007669"/>
    <property type="project" value="TreeGrafter"/>
</dbReference>
<protein>
    <submittedName>
        <fullName evidence="7">Sas10 C-terminal domain-containing protein</fullName>
    </submittedName>
</protein>
<keyword evidence="3" id="KW-0539">Nucleus</keyword>
<dbReference type="PANTHER" id="PTHR13237:SF8">
    <property type="entry name" value="SOMETHING ABOUT SILENCING PROTEIN 10"/>
    <property type="match status" value="1"/>
</dbReference>
<evidence type="ECO:0000256" key="2">
    <source>
        <dbReference type="ARBA" id="ARBA00010979"/>
    </source>
</evidence>
<sequence>MPSKKKGPKLALDENVYDEIDSFHLQKDNEILFGARGNGGNKYIQKEVLSVRVDDDEDEYSEGDENQEVPSLSLNKWGKKRRDFYGTSYVDKDFGGVRDSEEEEMLDLEQEDAIVRQKKLDSANNYVDMADFGQVLEWESDSEDEENRRRIEGLKKLAKQKKKKEELAILDASKSESPAIEDQTSQLPAIGELHSQVAEQNNDEKRGISYEMQTNKGLTVKRKKGTQHSRIKKRQQYDKALIRRRSQVPDVRRELTKYDEFCRSFPLVFTAVFCLSLIFLPSFGGLLSCVLALRSFQPRIIVSISVEYIPTAKEIMSTVLHRCEKLKNDELSVVASTRLTVTEYAELLLSYLIQQKLIEAKFCYLRASALFQEEEILKKIWNIGSKLIKSDFGDALKACRNLNAKVEHIGAGKVEIYANLEKSFDCFWLKRIPILGPLSAAQGENTFNEGVCNLDGHYYAYLKYA</sequence>
<comment type="subcellular location">
    <subcellularLocation>
        <location evidence="1">Nucleus</location>
    </subcellularLocation>
</comment>